<dbReference type="EMBL" id="SACL01000003">
    <property type="protein sequence ID" value="RVT97026.1"/>
    <property type="molecule type" value="Genomic_DNA"/>
</dbReference>
<feature type="domain" description="D-isomer specific 2-hydroxyacid dehydrogenase NAD-binding" evidence="3">
    <location>
        <begin position="110"/>
        <end position="288"/>
    </location>
</feature>
<evidence type="ECO:0000259" key="3">
    <source>
        <dbReference type="Pfam" id="PF02826"/>
    </source>
</evidence>
<dbReference type="AlphaFoldDB" id="A0A437MHB5"/>
<keyword evidence="1" id="KW-0560">Oxidoreductase</keyword>
<evidence type="ECO:0000313" key="5">
    <source>
        <dbReference type="Proteomes" id="UP000282957"/>
    </source>
</evidence>
<evidence type="ECO:0000256" key="1">
    <source>
        <dbReference type="ARBA" id="ARBA00023002"/>
    </source>
</evidence>
<dbReference type="GO" id="GO:0051287">
    <property type="term" value="F:NAD binding"/>
    <property type="evidence" value="ECO:0007669"/>
    <property type="project" value="InterPro"/>
</dbReference>
<dbReference type="GO" id="GO:0016491">
    <property type="term" value="F:oxidoreductase activity"/>
    <property type="evidence" value="ECO:0007669"/>
    <property type="project" value="UniProtKB-KW"/>
</dbReference>
<name>A0A437MHB5_9PROT</name>
<dbReference type="PANTHER" id="PTHR43333">
    <property type="entry name" value="2-HACID_DH_C DOMAIN-CONTAINING PROTEIN"/>
    <property type="match status" value="1"/>
</dbReference>
<dbReference type="Gene3D" id="3.40.50.720">
    <property type="entry name" value="NAD(P)-binding Rossmann-like Domain"/>
    <property type="match status" value="2"/>
</dbReference>
<dbReference type="Pfam" id="PF02826">
    <property type="entry name" value="2-Hacid_dh_C"/>
    <property type="match status" value="1"/>
</dbReference>
<keyword evidence="2" id="KW-0520">NAD</keyword>
<sequence length="320" mass="33547">MKLLITQPALAEVGSLPPGVEPMIYDQHNPPSGFDAAFLSRELFSGGSRDAPPPAWRIFMEAVAANQGLQWLQIHSAGADRPIYRELVARGVKVTTSAGANAVAVAQSAVAMLMGLSRGLPAWIEAQNARRWSPAKLPFPADLQGSRATVVGMGPVGNEIGRLLAAVGLEVRGLSRSARATPPEGFISAGVYADLAGLLPQTDWLVLACPLADATRGLLGEAQLAALPKGAGLVNVSRGGVADEAAVRAALESGQLMGAYMDVFTQEPLPPDSPWWGTKNTIISSHAAGPAAGNMMRAARLFRDNLDRFMAGERLVNEVG</sequence>
<reference evidence="4 5" key="1">
    <citation type="submission" date="2019-01" db="EMBL/GenBank/DDBJ databases">
        <authorList>
            <person name="Chen W.-M."/>
        </authorList>
    </citation>
    <scope>NUCLEOTIDE SEQUENCE [LARGE SCALE GENOMIC DNA]</scope>
    <source>
        <strain evidence="4 5">CCP-6</strain>
    </source>
</reference>
<proteinExistence type="predicted"/>
<protein>
    <submittedName>
        <fullName evidence="4">D-2-hydroxyacid dehydrogenase</fullName>
    </submittedName>
</protein>
<dbReference type="InterPro" id="IPR036291">
    <property type="entry name" value="NAD(P)-bd_dom_sf"/>
</dbReference>
<keyword evidence="5" id="KW-1185">Reference proteome</keyword>
<evidence type="ECO:0000256" key="2">
    <source>
        <dbReference type="ARBA" id="ARBA00023027"/>
    </source>
</evidence>
<organism evidence="4 5">
    <name type="scientific">Rhodovarius crocodyli</name>
    <dbReference type="NCBI Taxonomy" id="1979269"/>
    <lineage>
        <taxon>Bacteria</taxon>
        <taxon>Pseudomonadati</taxon>
        <taxon>Pseudomonadota</taxon>
        <taxon>Alphaproteobacteria</taxon>
        <taxon>Acetobacterales</taxon>
        <taxon>Roseomonadaceae</taxon>
        <taxon>Rhodovarius</taxon>
    </lineage>
</organism>
<comment type="caution">
    <text evidence="4">The sequence shown here is derived from an EMBL/GenBank/DDBJ whole genome shotgun (WGS) entry which is preliminary data.</text>
</comment>
<dbReference type="OrthoDB" id="9793626at2"/>
<dbReference type="SUPFAM" id="SSF51735">
    <property type="entry name" value="NAD(P)-binding Rossmann-fold domains"/>
    <property type="match status" value="1"/>
</dbReference>
<accession>A0A437MHB5</accession>
<dbReference type="PANTHER" id="PTHR43333:SF1">
    <property type="entry name" value="D-ISOMER SPECIFIC 2-HYDROXYACID DEHYDROGENASE NAD-BINDING DOMAIN-CONTAINING PROTEIN"/>
    <property type="match status" value="1"/>
</dbReference>
<dbReference type="RefSeq" id="WP_127787673.1">
    <property type="nucleotide sequence ID" value="NZ_SACL01000003.1"/>
</dbReference>
<gene>
    <name evidence="4" type="ORF">EOD42_11575</name>
</gene>
<evidence type="ECO:0000313" key="4">
    <source>
        <dbReference type="EMBL" id="RVT97026.1"/>
    </source>
</evidence>
<dbReference type="InterPro" id="IPR006140">
    <property type="entry name" value="D-isomer_DH_NAD-bd"/>
</dbReference>
<dbReference type="Proteomes" id="UP000282957">
    <property type="component" value="Unassembled WGS sequence"/>
</dbReference>